<accession>A0ABU9C3Z2</accession>
<dbReference type="InterPro" id="IPR038695">
    <property type="entry name" value="Saro_0823-like_sf"/>
</dbReference>
<gene>
    <name evidence="1" type="ORF">AACH00_09520</name>
</gene>
<name>A0ABU9C3Z2_9BURK</name>
<dbReference type="EMBL" id="JBBUTI010000006">
    <property type="protein sequence ID" value="MEK8046584.1"/>
    <property type="molecule type" value="Genomic_DNA"/>
</dbReference>
<comment type="caution">
    <text evidence="1">The sequence shown here is derived from an EMBL/GenBank/DDBJ whole genome shotgun (WGS) entry which is preliminary data.</text>
</comment>
<organism evidence="1 2">
    <name type="scientific">Ideonella margarita</name>
    <dbReference type="NCBI Taxonomy" id="2984191"/>
    <lineage>
        <taxon>Bacteria</taxon>
        <taxon>Pseudomonadati</taxon>
        <taxon>Pseudomonadota</taxon>
        <taxon>Betaproteobacteria</taxon>
        <taxon>Burkholderiales</taxon>
        <taxon>Sphaerotilaceae</taxon>
        <taxon>Ideonella</taxon>
    </lineage>
</organism>
<dbReference type="Proteomes" id="UP001379945">
    <property type="component" value="Unassembled WGS sequence"/>
</dbReference>
<dbReference type="RefSeq" id="WP_341398881.1">
    <property type="nucleotide sequence ID" value="NZ_JBBUTI010000006.1"/>
</dbReference>
<proteinExistence type="predicted"/>
<evidence type="ECO:0000313" key="1">
    <source>
        <dbReference type="EMBL" id="MEK8046584.1"/>
    </source>
</evidence>
<reference evidence="1 2" key="1">
    <citation type="submission" date="2024-04" db="EMBL/GenBank/DDBJ databases">
        <title>Novel species of the genus Ideonella isolated from streams.</title>
        <authorList>
            <person name="Lu H."/>
        </authorList>
    </citation>
    <scope>NUCLEOTIDE SEQUENCE [LARGE SCALE GENOMIC DNA]</scope>
    <source>
        <strain evidence="1 2">LYT19W</strain>
    </source>
</reference>
<keyword evidence="2" id="KW-1185">Reference proteome</keyword>
<protein>
    <submittedName>
        <fullName evidence="1">DUF192 domain-containing protein</fullName>
    </submittedName>
</protein>
<dbReference type="Gene3D" id="2.60.120.1140">
    <property type="entry name" value="Protein of unknown function DUF192"/>
    <property type="match status" value="1"/>
</dbReference>
<dbReference type="Pfam" id="PF02643">
    <property type="entry name" value="DUF192"/>
    <property type="match status" value="1"/>
</dbReference>
<evidence type="ECO:0000313" key="2">
    <source>
        <dbReference type="Proteomes" id="UP001379945"/>
    </source>
</evidence>
<dbReference type="InterPro" id="IPR003795">
    <property type="entry name" value="DUF192"/>
</dbReference>
<sequence>MTRGLYVNGRAAHVGIRMANRWWQRLVGLLTTPDLDHPSGLWITPCNSVHTLGMRYAIDVLFLDADGRVIKRVDHLRPWRASSCLRARATLELRAGLAEELDVQVGQRVALFP</sequence>